<dbReference type="InterPro" id="IPR010978">
    <property type="entry name" value="tRNA-bd_arm"/>
</dbReference>
<dbReference type="InterPro" id="IPR006195">
    <property type="entry name" value="aa-tRNA-synth_II"/>
</dbReference>
<dbReference type="InterPro" id="IPR004529">
    <property type="entry name" value="Phe-tRNA-synth_IIc_asu"/>
</dbReference>
<evidence type="ECO:0000256" key="7">
    <source>
        <dbReference type="ARBA" id="ARBA00022741"/>
    </source>
</evidence>
<keyword evidence="5 13" id="KW-0436">Ligase</keyword>
<keyword evidence="17" id="KW-1185">Reference proteome</keyword>
<dbReference type="Gene3D" id="3.30.930.10">
    <property type="entry name" value="Bira Bifunctional Protein, Domain 2"/>
    <property type="match status" value="1"/>
</dbReference>
<dbReference type="Proteomes" id="UP000003112">
    <property type="component" value="Unassembled WGS sequence"/>
</dbReference>
<comment type="caution">
    <text evidence="16">The sequence shown here is derived from an EMBL/GenBank/DDBJ whole genome shotgun (WGS) entry which is preliminary data.</text>
</comment>
<evidence type="ECO:0000256" key="8">
    <source>
        <dbReference type="ARBA" id="ARBA00022840"/>
    </source>
</evidence>
<dbReference type="GO" id="GO:0000049">
    <property type="term" value="F:tRNA binding"/>
    <property type="evidence" value="ECO:0007669"/>
    <property type="project" value="InterPro"/>
</dbReference>
<feature type="binding site" evidence="13">
    <location>
        <position position="326"/>
    </location>
    <ligand>
        <name>Mg(2+)</name>
        <dbReference type="ChEBI" id="CHEBI:18420"/>
        <note>shared with beta subunit</note>
    </ligand>
</feature>
<evidence type="ECO:0000256" key="14">
    <source>
        <dbReference type="SAM" id="Coils"/>
    </source>
</evidence>
<evidence type="ECO:0000256" key="11">
    <source>
        <dbReference type="ARBA" id="ARBA00023146"/>
    </source>
</evidence>
<dbReference type="InterPro" id="IPR004188">
    <property type="entry name" value="Phe-tRNA_ligase_II_N"/>
</dbReference>
<comment type="similarity">
    <text evidence="2 13">Belongs to the class-II aminoacyl-tRNA synthetase family. Phe-tRNA synthetase alpha subunit type 1 subfamily.</text>
</comment>
<evidence type="ECO:0000313" key="17">
    <source>
        <dbReference type="Proteomes" id="UP000003112"/>
    </source>
</evidence>
<dbReference type="EC" id="6.1.1.20" evidence="13"/>
<keyword evidence="7 13" id="KW-0547">Nucleotide-binding</keyword>
<gene>
    <name evidence="13 16" type="primary">pheS</name>
    <name evidence="16" type="ORF">HMPREF6485_1981</name>
</gene>
<comment type="subcellular location">
    <subcellularLocation>
        <location evidence="1 13">Cytoplasm</location>
    </subcellularLocation>
</comment>
<dbReference type="PANTHER" id="PTHR11538:SF41">
    <property type="entry name" value="PHENYLALANINE--TRNA LIGASE, MITOCHONDRIAL"/>
    <property type="match status" value="1"/>
</dbReference>
<dbReference type="NCBIfam" id="TIGR00468">
    <property type="entry name" value="pheS"/>
    <property type="match status" value="1"/>
</dbReference>
<dbReference type="InterPro" id="IPR022911">
    <property type="entry name" value="Phe_tRNA_ligase_alpha1_bac"/>
</dbReference>
<reference evidence="16 17" key="1">
    <citation type="submission" date="2010-10" db="EMBL/GenBank/DDBJ databases">
        <authorList>
            <person name="Muzny D."/>
            <person name="Qin X."/>
            <person name="Deng J."/>
            <person name="Jiang H."/>
            <person name="Liu Y."/>
            <person name="Qu J."/>
            <person name="Song X.-Z."/>
            <person name="Zhang L."/>
            <person name="Thornton R."/>
            <person name="Coyle M."/>
            <person name="Francisco L."/>
            <person name="Jackson L."/>
            <person name="Javaid M."/>
            <person name="Korchina V."/>
            <person name="Kovar C."/>
            <person name="Mata R."/>
            <person name="Mathew T."/>
            <person name="Ngo R."/>
            <person name="Nguyen L."/>
            <person name="Nguyen N."/>
            <person name="Okwuonu G."/>
            <person name="Ongeri F."/>
            <person name="Pham C."/>
            <person name="Simmons D."/>
            <person name="Wilczek-Boney K."/>
            <person name="Hale W."/>
            <person name="Jakkamsetti A."/>
            <person name="Pham P."/>
            <person name="Ruth R."/>
            <person name="San Lucas F."/>
            <person name="Warren J."/>
            <person name="Zhang J."/>
            <person name="Zhao Z."/>
            <person name="Zhou C."/>
            <person name="Zhu D."/>
            <person name="Lee S."/>
            <person name="Bess C."/>
            <person name="Blankenburg K."/>
            <person name="Forbes L."/>
            <person name="Fu Q."/>
            <person name="Gubbala S."/>
            <person name="Hirani K."/>
            <person name="Jayaseelan J.C."/>
            <person name="Lara F."/>
            <person name="Munidasa M."/>
            <person name="Palculict T."/>
            <person name="Patil S."/>
            <person name="Pu L.-L."/>
            <person name="Saada N."/>
            <person name="Tang L."/>
            <person name="Weissenberger G."/>
            <person name="Zhu Y."/>
            <person name="Hemphill L."/>
            <person name="Shang Y."/>
            <person name="Youmans B."/>
            <person name="Ayvaz T."/>
            <person name="Ross M."/>
            <person name="Santibanez J."/>
            <person name="Aqrawi P."/>
            <person name="Gross S."/>
            <person name="Joshi V."/>
            <person name="Fowler G."/>
            <person name="Nazareth L."/>
            <person name="Reid J."/>
            <person name="Worley K."/>
            <person name="Petrosino J."/>
            <person name="Highlander S."/>
            <person name="Gibbs R."/>
        </authorList>
    </citation>
    <scope>NUCLEOTIDE SEQUENCE [LARGE SCALE GENOMIC DNA]</scope>
    <source>
        <strain evidence="16 17">ATCC 33574</strain>
    </source>
</reference>
<evidence type="ECO:0000256" key="5">
    <source>
        <dbReference type="ARBA" id="ARBA00022598"/>
    </source>
</evidence>
<dbReference type="EMBL" id="AEPD01000031">
    <property type="protein sequence ID" value="EFU30020.1"/>
    <property type="molecule type" value="Genomic_DNA"/>
</dbReference>
<evidence type="ECO:0000313" key="16">
    <source>
        <dbReference type="EMBL" id="EFU30020.1"/>
    </source>
</evidence>
<dbReference type="CDD" id="cd00496">
    <property type="entry name" value="PheRS_alpha_core"/>
    <property type="match status" value="1"/>
</dbReference>
<dbReference type="InterPro" id="IPR045864">
    <property type="entry name" value="aa-tRNA-synth_II/BPL/LPL"/>
</dbReference>
<feature type="coiled-coil region" evidence="14">
    <location>
        <begin position="130"/>
        <end position="160"/>
    </location>
</feature>
<dbReference type="GO" id="GO:0000287">
    <property type="term" value="F:magnesium ion binding"/>
    <property type="evidence" value="ECO:0007669"/>
    <property type="project" value="UniProtKB-UniRule"/>
</dbReference>
<dbReference type="PANTHER" id="PTHR11538">
    <property type="entry name" value="PHENYLALANYL-TRNA SYNTHETASE"/>
    <property type="match status" value="1"/>
</dbReference>
<sequence>MSNDDKTTINDSFLINLLYSRNFMAKVQLYFEIFRLFLEKCYLCRQIAKQGKRQLSGARFSHSNHNIGIMLLEKIETLLKEVSGLTAANAEEIEQFRLKYLSKKGEINALMADFRNVAAEEKKTVGIKINQLKQTAIARINELREQLEEAEATGDDIDLTRTSYPIQLGTRHPLTIVTNDIIDIFSRMGFVLADGPEIDDDKHVFTMLNFAADHPARDMQDTFFIEQSDPNDVTKNILLRSHTSDDQAHYMECHHPPFRILCPGRVYRNEAISARAHCFFHQVEGLYVDKNVSFTDLKQVLLTFAREMFGPDTKIRLRPSYFPFTEPSAEMDISCHICGGEGCGFCKHTGWVEILGCGMVDPNVLEACGIDSSVYTGYAFGMGVERITNLKYRVSDLRMFSENDTQFLREFESAR</sequence>
<proteinExistence type="inferred from homology"/>
<dbReference type="GO" id="GO:0005524">
    <property type="term" value="F:ATP binding"/>
    <property type="evidence" value="ECO:0007669"/>
    <property type="project" value="UniProtKB-UniRule"/>
</dbReference>
<dbReference type="AlphaFoldDB" id="E6K8P5"/>
<dbReference type="GO" id="GO:0004826">
    <property type="term" value="F:phenylalanine-tRNA ligase activity"/>
    <property type="evidence" value="ECO:0007669"/>
    <property type="project" value="UniProtKB-UniRule"/>
</dbReference>
<keyword evidence="11 13" id="KW-0030">Aminoacyl-tRNA synthetase</keyword>
<accession>E6K8P5</accession>
<comment type="cofactor">
    <cofactor evidence="13">
        <name>Mg(2+)</name>
        <dbReference type="ChEBI" id="CHEBI:18420"/>
    </cofactor>
    <text evidence="13">Binds 2 magnesium ions per tetramer.</text>
</comment>
<dbReference type="STRING" id="873513.HMPREF6485_1981"/>
<keyword evidence="8 13" id="KW-0067">ATP-binding</keyword>
<dbReference type="HAMAP" id="MF_00281">
    <property type="entry name" value="Phe_tRNA_synth_alpha1"/>
    <property type="match status" value="1"/>
</dbReference>
<feature type="domain" description="Aminoacyl-transfer RNA synthetases class-II family profile" evidence="15">
    <location>
        <begin position="183"/>
        <end position="390"/>
    </location>
</feature>
<dbReference type="PROSITE" id="PS50862">
    <property type="entry name" value="AA_TRNA_LIGASE_II"/>
    <property type="match status" value="1"/>
</dbReference>
<evidence type="ECO:0000256" key="1">
    <source>
        <dbReference type="ARBA" id="ARBA00004496"/>
    </source>
</evidence>
<comment type="subunit">
    <text evidence="3 13">Tetramer of two alpha and two beta subunits.</text>
</comment>
<comment type="catalytic activity">
    <reaction evidence="12 13">
        <text>tRNA(Phe) + L-phenylalanine + ATP = L-phenylalanyl-tRNA(Phe) + AMP + diphosphate + H(+)</text>
        <dbReference type="Rhea" id="RHEA:19413"/>
        <dbReference type="Rhea" id="RHEA-COMP:9668"/>
        <dbReference type="Rhea" id="RHEA-COMP:9699"/>
        <dbReference type="ChEBI" id="CHEBI:15378"/>
        <dbReference type="ChEBI" id="CHEBI:30616"/>
        <dbReference type="ChEBI" id="CHEBI:33019"/>
        <dbReference type="ChEBI" id="CHEBI:58095"/>
        <dbReference type="ChEBI" id="CHEBI:78442"/>
        <dbReference type="ChEBI" id="CHEBI:78531"/>
        <dbReference type="ChEBI" id="CHEBI:456215"/>
        <dbReference type="EC" id="6.1.1.20"/>
    </reaction>
</comment>
<keyword evidence="10 13" id="KW-0648">Protein biosynthesis</keyword>
<dbReference type="InterPro" id="IPR002319">
    <property type="entry name" value="Phenylalanyl-tRNA_Synthase"/>
</dbReference>
<evidence type="ECO:0000256" key="12">
    <source>
        <dbReference type="ARBA" id="ARBA00049255"/>
    </source>
</evidence>
<dbReference type="GO" id="GO:0006432">
    <property type="term" value="P:phenylalanyl-tRNA aminoacylation"/>
    <property type="evidence" value="ECO:0007669"/>
    <property type="project" value="UniProtKB-UniRule"/>
</dbReference>
<keyword evidence="4 13" id="KW-0963">Cytoplasm</keyword>
<dbReference type="HOGENOM" id="CLU_025086_0_1_10"/>
<keyword evidence="14" id="KW-0175">Coiled coil</keyword>
<dbReference type="Pfam" id="PF01409">
    <property type="entry name" value="tRNA-synt_2d"/>
    <property type="match status" value="1"/>
</dbReference>
<protein>
    <recommendedName>
        <fullName evidence="13">Phenylalanine--tRNA ligase alpha subunit</fullName>
        <ecNumber evidence="13">6.1.1.20</ecNumber>
    </recommendedName>
    <alternativeName>
        <fullName evidence="13">Phenylalanyl-tRNA synthetase alpha subunit</fullName>
        <shortName evidence="13">PheRS</shortName>
    </alternativeName>
</protein>
<dbReference type="Pfam" id="PF02912">
    <property type="entry name" value="Phe_tRNA-synt_N"/>
    <property type="match status" value="1"/>
</dbReference>
<keyword evidence="9 13" id="KW-0460">Magnesium</keyword>
<evidence type="ECO:0000256" key="2">
    <source>
        <dbReference type="ARBA" id="ARBA00010207"/>
    </source>
</evidence>
<evidence type="ECO:0000259" key="15">
    <source>
        <dbReference type="PROSITE" id="PS50862"/>
    </source>
</evidence>
<evidence type="ECO:0000256" key="9">
    <source>
        <dbReference type="ARBA" id="ARBA00022842"/>
    </source>
</evidence>
<evidence type="ECO:0000256" key="3">
    <source>
        <dbReference type="ARBA" id="ARBA00011209"/>
    </source>
</evidence>
<evidence type="ECO:0000256" key="4">
    <source>
        <dbReference type="ARBA" id="ARBA00022490"/>
    </source>
</evidence>
<organism evidence="16 17">
    <name type="scientific">Segatella buccae ATCC 33574</name>
    <dbReference type="NCBI Taxonomy" id="873513"/>
    <lineage>
        <taxon>Bacteria</taxon>
        <taxon>Pseudomonadati</taxon>
        <taxon>Bacteroidota</taxon>
        <taxon>Bacteroidia</taxon>
        <taxon>Bacteroidales</taxon>
        <taxon>Prevotellaceae</taxon>
        <taxon>Segatella</taxon>
    </lineage>
</organism>
<dbReference type="SUPFAM" id="SSF55681">
    <property type="entry name" value="Class II aaRS and biotin synthetases"/>
    <property type="match status" value="1"/>
</dbReference>
<evidence type="ECO:0000256" key="6">
    <source>
        <dbReference type="ARBA" id="ARBA00022723"/>
    </source>
</evidence>
<name>E6K8P5_9BACT</name>
<dbReference type="GO" id="GO:0005737">
    <property type="term" value="C:cytoplasm"/>
    <property type="evidence" value="ECO:0007669"/>
    <property type="project" value="UniProtKB-SubCell"/>
</dbReference>
<evidence type="ECO:0000256" key="10">
    <source>
        <dbReference type="ARBA" id="ARBA00022917"/>
    </source>
</evidence>
<evidence type="ECO:0000256" key="13">
    <source>
        <dbReference type="HAMAP-Rule" id="MF_00281"/>
    </source>
</evidence>
<dbReference type="eggNOG" id="COG0016">
    <property type="taxonomic scope" value="Bacteria"/>
</dbReference>
<dbReference type="SUPFAM" id="SSF46589">
    <property type="entry name" value="tRNA-binding arm"/>
    <property type="match status" value="1"/>
</dbReference>
<keyword evidence="6 13" id="KW-0479">Metal-binding</keyword>